<dbReference type="GO" id="GO:0016853">
    <property type="term" value="F:isomerase activity"/>
    <property type="evidence" value="ECO:0007669"/>
    <property type="project" value="UniProtKB-KW"/>
</dbReference>
<evidence type="ECO:0000313" key="1">
    <source>
        <dbReference type="EMBL" id="MBD3323212.1"/>
    </source>
</evidence>
<dbReference type="InterPro" id="IPR014710">
    <property type="entry name" value="RmlC-like_jellyroll"/>
</dbReference>
<name>A0A9D5JSJ3_9BACT</name>
<proteinExistence type="predicted"/>
<dbReference type="InterPro" id="IPR011051">
    <property type="entry name" value="RmlC_Cupin_sf"/>
</dbReference>
<evidence type="ECO:0000313" key="2">
    <source>
        <dbReference type="Proteomes" id="UP000649604"/>
    </source>
</evidence>
<reference evidence="1" key="1">
    <citation type="submission" date="2019-11" db="EMBL/GenBank/DDBJ databases">
        <title>Microbial mats filling the niche in hypersaline microbial mats.</title>
        <authorList>
            <person name="Wong H.L."/>
            <person name="Macleod F.I."/>
            <person name="White R.A. III"/>
            <person name="Burns B.P."/>
        </authorList>
    </citation>
    <scope>NUCLEOTIDE SEQUENCE</scope>
    <source>
        <strain evidence="1">Rbin_158</strain>
    </source>
</reference>
<dbReference type="CDD" id="cd20308">
    <property type="entry name" value="cupin_YdaE"/>
    <property type="match status" value="1"/>
</dbReference>
<protein>
    <submittedName>
        <fullName evidence="1">D-lyxose/D-mannose family sugar isomerase</fullName>
    </submittedName>
</protein>
<accession>A0A9D5JSJ3</accession>
<gene>
    <name evidence="1" type="ORF">GF339_01435</name>
</gene>
<dbReference type="AlphaFoldDB" id="A0A9D5JSJ3"/>
<dbReference type="Gene3D" id="2.60.120.10">
    <property type="entry name" value="Jelly Rolls"/>
    <property type="match status" value="1"/>
</dbReference>
<keyword evidence="1" id="KW-0413">Isomerase</keyword>
<comment type="caution">
    <text evidence="1">The sequence shown here is derived from an EMBL/GenBank/DDBJ whole genome shotgun (WGS) entry which is preliminary data.</text>
</comment>
<dbReference type="SUPFAM" id="SSF51182">
    <property type="entry name" value="RmlC-like cupins"/>
    <property type="match status" value="1"/>
</dbReference>
<dbReference type="EMBL" id="WJJP01000041">
    <property type="protein sequence ID" value="MBD3323212.1"/>
    <property type="molecule type" value="Genomic_DNA"/>
</dbReference>
<sequence>MITRKAFAAAQQRAAEMIRQAGVLITDEEQHRIEVADYSLDHLEQEGAEILTLIETERIGVRIIVLFPHQTLPEHWHPPVGVDPGKEESFRLVAGTLYLYVPGPDTLKQGHIPEGKDAYYTVRHEIVLHPAGQYTVKPGDKHWFQAGSEGAVMYTYATCTRDGLDGFSDPQGKRMTVFAD</sequence>
<organism evidence="1 2">
    <name type="scientific">candidate division KSB3 bacterium</name>
    <dbReference type="NCBI Taxonomy" id="2044937"/>
    <lineage>
        <taxon>Bacteria</taxon>
        <taxon>candidate division KSB3</taxon>
    </lineage>
</organism>
<dbReference type="Proteomes" id="UP000649604">
    <property type="component" value="Unassembled WGS sequence"/>
</dbReference>